<dbReference type="AlphaFoldDB" id="A0A6U4KM00"/>
<reference evidence="1" key="1">
    <citation type="submission" date="2021-01" db="EMBL/GenBank/DDBJ databases">
        <authorList>
            <person name="Corre E."/>
            <person name="Pelletier E."/>
            <person name="Niang G."/>
            <person name="Scheremetjew M."/>
            <person name="Finn R."/>
            <person name="Kale V."/>
            <person name="Holt S."/>
            <person name="Cochrane G."/>
            <person name="Meng A."/>
            <person name="Brown T."/>
            <person name="Cohen L."/>
        </authorList>
    </citation>
    <scope>NUCLEOTIDE SEQUENCE</scope>
    <source>
        <strain evidence="1">CCMP2877</strain>
    </source>
</reference>
<sequence>MHTAGANFFGAEHTAPGTKRPYRKAKFQIGSCKGPIGFRHSETVFHPDDIPTKSRRKKEKVKEWKQQGRSDAAARHAFRHTGPTAKLGRRQHWNTSVEPLPPHPVRCMINSVHDRANTYVYNYRAEVLPPKNLPPATAPTKFTVTTLRGDSLDTLKRQRTAEPLRAGYASRTREMPVHPSLEGKTRWDTGTIYTGEEYKTALSRQDAACKRNSRRFKPKRAYENPMERSKNHARRIREIKKTGAGFDPDDFYTTLKAETAKSIEFTTEEQLEKERRSMPTHNRLAAETPRKHRQVKTFKHSGIYEYNEREGCHMWSDTGSFNRTSPGDISRTFHPSAYNFASY</sequence>
<dbReference type="EMBL" id="HBGJ01039169">
    <property type="protein sequence ID" value="CAD9266252.1"/>
    <property type="molecule type" value="Transcribed_RNA"/>
</dbReference>
<protein>
    <submittedName>
        <fullName evidence="1">Uncharacterized protein</fullName>
    </submittedName>
</protein>
<evidence type="ECO:0000313" key="1">
    <source>
        <dbReference type="EMBL" id="CAD9266252.1"/>
    </source>
</evidence>
<accession>A0A6U4KM00</accession>
<proteinExistence type="predicted"/>
<evidence type="ECO:0000313" key="2">
    <source>
        <dbReference type="EMBL" id="CAD9266253.1"/>
    </source>
</evidence>
<organism evidence="1">
    <name type="scientific">Phaeomonas parva</name>
    <dbReference type="NCBI Taxonomy" id="124430"/>
    <lineage>
        <taxon>Eukaryota</taxon>
        <taxon>Sar</taxon>
        <taxon>Stramenopiles</taxon>
        <taxon>Ochrophyta</taxon>
        <taxon>Pinguiophyceae</taxon>
        <taxon>Pinguiochrysidales</taxon>
        <taxon>Pinguiochrysidaceae</taxon>
        <taxon>Phaeomonas</taxon>
    </lineage>
</organism>
<gene>
    <name evidence="1" type="ORF">PPAR1163_LOCUS24677</name>
    <name evidence="2" type="ORF">PPAR1163_LOCUS24678</name>
</gene>
<dbReference type="EMBL" id="HBGJ01039171">
    <property type="protein sequence ID" value="CAD9266253.1"/>
    <property type="molecule type" value="Transcribed_RNA"/>
</dbReference>
<name>A0A6U4KM00_9STRA</name>